<dbReference type="Gene3D" id="4.10.80.40">
    <property type="entry name" value="succinate dehydrogenase protein domain"/>
    <property type="match status" value="1"/>
</dbReference>
<keyword evidence="8 16" id="KW-0274">FAD</keyword>
<dbReference type="FunFam" id="3.90.700.10:FF:000001">
    <property type="entry name" value="Mitochondrial succinate dehydrogenase flavoprotein subunit"/>
    <property type="match status" value="1"/>
</dbReference>
<dbReference type="NCBIfam" id="TIGR01812">
    <property type="entry name" value="sdhA_frdA_Gneg"/>
    <property type="match status" value="1"/>
</dbReference>
<feature type="binding site" evidence="16">
    <location>
        <begin position="34"/>
        <end position="49"/>
    </location>
    <ligand>
        <name>FAD</name>
        <dbReference type="ChEBI" id="CHEBI:57692"/>
    </ligand>
</feature>
<gene>
    <name evidence="21" type="ORF">FB471_2779</name>
</gene>
<dbReference type="InterPro" id="IPR036188">
    <property type="entry name" value="FAD/NAD-bd_sf"/>
</dbReference>
<dbReference type="Proteomes" id="UP000320876">
    <property type="component" value="Unassembled WGS sequence"/>
</dbReference>
<comment type="cofactor">
    <cofactor evidence="16">
        <name>FAD</name>
        <dbReference type="ChEBI" id="CHEBI:57692"/>
    </cofactor>
    <text evidence="16">Flavinylated by SdhE, about 5% flavinylation occurs in the absence of SdhE.</text>
</comment>
<name>A0A542DIV3_AMYCI</name>
<evidence type="ECO:0000256" key="17">
    <source>
        <dbReference type="PIRSR" id="PIRSR611281-4"/>
    </source>
</evidence>
<dbReference type="RefSeq" id="WP_141998469.1">
    <property type="nucleotide sequence ID" value="NZ_VFML01000001.1"/>
</dbReference>
<dbReference type="GO" id="GO:0050660">
    <property type="term" value="F:flavin adenine dinucleotide binding"/>
    <property type="evidence" value="ECO:0007669"/>
    <property type="project" value="UniProtKB-UniRule"/>
</dbReference>
<evidence type="ECO:0000256" key="10">
    <source>
        <dbReference type="ARBA" id="ARBA00023002"/>
    </source>
</evidence>
<evidence type="ECO:0000256" key="13">
    <source>
        <dbReference type="NCBIfam" id="TIGR01816"/>
    </source>
</evidence>
<evidence type="ECO:0000256" key="1">
    <source>
        <dbReference type="ARBA" id="ARBA00004170"/>
    </source>
</evidence>
<dbReference type="PANTHER" id="PTHR11632">
    <property type="entry name" value="SUCCINATE DEHYDROGENASE 2 FLAVOPROTEIN SUBUNIT"/>
    <property type="match status" value="1"/>
</dbReference>
<feature type="modified residue" description="Tele-8alpha-FAD histidine" evidence="17">
    <location>
        <position position="42"/>
    </location>
</feature>
<dbReference type="GO" id="GO:0008177">
    <property type="term" value="F:succinate dehydrogenase (quinone) activity"/>
    <property type="evidence" value="ECO:0007669"/>
    <property type="project" value="UniProtKB-EC"/>
</dbReference>
<dbReference type="InterPro" id="IPR030664">
    <property type="entry name" value="SdhA/FrdA/AprA"/>
</dbReference>
<evidence type="ECO:0000313" key="21">
    <source>
        <dbReference type="EMBL" id="TQJ03029.1"/>
    </source>
</evidence>
<dbReference type="SUPFAM" id="SSF46977">
    <property type="entry name" value="Succinate dehydrogenase/fumarate reductase flavoprotein C-terminal domain"/>
    <property type="match status" value="1"/>
</dbReference>
<dbReference type="AlphaFoldDB" id="A0A542DIV3"/>
<dbReference type="GO" id="GO:0022900">
    <property type="term" value="P:electron transport chain"/>
    <property type="evidence" value="ECO:0007669"/>
    <property type="project" value="UniProtKB-UniRule"/>
</dbReference>
<evidence type="ECO:0000256" key="16">
    <source>
        <dbReference type="PIRSR" id="PIRSR611281-3"/>
    </source>
</evidence>
<evidence type="ECO:0000256" key="8">
    <source>
        <dbReference type="ARBA" id="ARBA00022827"/>
    </source>
</evidence>
<dbReference type="Gene3D" id="3.90.700.10">
    <property type="entry name" value="Succinate dehydrogenase/fumarate reductase flavoprotein, catalytic domain"/>
    <property type="match status" value="1"/>
</dbReference>
<dbReference type="InterPro" id="IPR003953">
    <property type="entry name" value="FAD-dep_OxRdtase_2_FAD-bd"/>
</dbReference>
<feature type="binding site" evidence="15">
    <location>
        <position position="353"/>
    </location>
    <ligand>
        <name>substrate</name>
    </ligand>
</feature>
<evidence type="ECO:0000256" key="11">
    <source>
        <dbReference type="ARBA" id="ARBA00023136"/>
    </source>
</evidence>
<evidence type="ECO:0000256" key="14">
    <source>
        <dbReference type="PIRSR" id="PIRSR000171-1"/>
    </source>
</evidence>
<feature type="binding site" evidence="16">
    <location>
        <position position="383"/>
    </location>
    <ligand>
        <name>FAD</name>
        <dbReference type="ChEBI" id="CHEBI:57692"/>
    </ligand>
</feature>
<feature type="active site" description="Proton acceptor" evidence="14">
    <location>
        <position position="286"/>
    </location>
</feature>
<dbReference type="InterPro" id="IPR014006">
    <property type="entry name" value="Succ_Dhase_FrdA_Gneg"/>
</dbReference>
<dbReference type="InterPro" id="IPR015939">
    <property type="entry name" value="Fum_Rdtase/Succ_DH_flav-like_C"/>
</dbReference>
<dbReference type="PIRSF" id="PIRSF000171">
    <property type="entry name" value="SDHA_APRA_LASPO"/>
    <property type="match status" value="1"/>
</dbReference>
<dbReference type="SUPFAM" id="SSF51905">
    <property type="entry name" value="FAD/NAD(P)-binding domain"/>
    <property type="match status" value="1"/>
</dbReference>
<dbReference type="Pfam" id="PF00890">
    <property type="entry name" value="FAD_binding_2"/>
    <property type="match status" value="1"/>
</dbReference>
<evidence type="ECO:0000256" key="3">
    <source>
        <dbReference type="ARBA" id="ARBA00008040"/>
    </source>
</evidence>
<keyword evidence="9 18" id="KW-0249">Electron transport</keyword>
<keyword evidence="10 18" id="KW-0560">Oxidoreductase</keyword>
<sequence length="595" mass="65468">MQFHKYDVVIVGAGGAGMRAAIEAGQRSRTAVLTKLYPTRSHTGAAQGGMCAALANVEEDNWEWHTFDTVKGGDYLTDQDAAEIMAKEAIDAVLDLERMGLPFNRTPEGRIDQRRFGGHTRDHGKAAVRRACYAADRTGHMILQTLYQNCVKHGIEFFDEFYVLDITLTETESGHVASGVIAYELATGEIHVFQAKSIVFATGGFGKVFKTTSNAHTLTGDGMGIYYRKGLPLEDMEFYQFHPTGLAGLGILLTEGARGEGAILRNTDGERFMERYAPTIKDLAPRDIVARSMVLEVLEGRGAGPDKDYVYLDCTHLGAEVLEAKLPDITEFARTYLGVDPVHEPVPVYPTAHYAMGGIPTNVHGEALRDNDNVIPGLYAAGEVACVSVHGSNRLGTNSLLDINVFGRRAGIAAAEYASGHEFVELPESPAKMVQGMVDHLRTAHGGERVADIRTALQQTMDTNAAVYRTEDTLKQALTDVQALKERYGRIAVHDKGMRYNTDLLEAVELGFLLDLAEALVTAALARKESRGGHAREDYPNRDDVNFMRHSMSYKLLPDKEDPDAPLGLTGFLADIRLDYKPVTFTRYEPMERKY</sequence>
<evidence type="ECO:0000259" key="20">
    <source>
        <dbReference type="Pfam" id="PF02910"/>
    </source>
</evidence>
<comment type="pathway">
    <text evidence="2 18">Carbohydrate metabolism; tricarboxylic acid cycle; fumarate from succinate (bacterial route): step 1/1.</text>
</comment>
<dbReference type="EMBL" id="VFML01000001">
    <property type="protein sequence ID" value="TQJ03029.1"/>
    <property type="molecule type" value="Genomic_DNA"/>
</dbReference>
<dbReference type="PROSITE" id="PS00504">
    <property type="entry name" value="FRD_SDH_FAD_BINDING"/>
    <property type="match status" value="1"/>
</dbReference>
<evidence type="ECO:0000256" key="18">
    <source>
        <dbReference type="RuleBase" id="RU362051"/>
    </source>
</evidence>
<feature type="domain" description="Fumarate reductase/succinate dehydrogenase flavoprotein-like C-terminal" evidence="20">
    <location>
        <begin position="454"/>
        <end position="595"/>
    </location>
</feature>
<evidence type="ECO:0000313" key="22">
    <source>
        <dbReference type="Proteomes" id="UP000320876"/>
    </source>
</evidence>
<accession>A0A542DIV3</accession>
<keyword evidence="22" id="KW-1185">Reference proteome</keyword>
<dbReference type="Pfam" id="PF02910">
    <property type="entry name" value="Succ_DH_flav_C"/>
    <property type="match status" value="1"/>
</dbReference>
<dbReference type="FunFam" id="1.20.58.100:FF:000001">
    <property type="entry name" value="Succinate dehydrogenase flavoprotein subunit (SdhA)"/>
    <property type="match status" value="1"/>
</dbReference>
<dbReference type="FunFam" id="3.50.50.60:FF:000016">
    <property type="entry name" value="Succinate dehydrogenase flavoprotein subunit"/>
    <property type="match status" value="1"/>
</dbReference>
<dbReference type="InterPro" id="IPR003952">
    <property type="entry name" value="FRD_SDH_FAD_BS"/>
</dbReference>
<dbReference type="Gene3D" id="1.20.58.100">
    <property type="entry name" value="Fumarate reductase/succinate dehydrogenase flavoprotein-like, C-terminal domain"/>
    <property type="match status" value="1"/>
</dbReference>
<dbReference type="SUPFAM" id="SSF56425">
    <property type="entry name" value="Succinate dehydrogenase/fumarate reductase flavoprotein, catalytic domain"/>
    <property type="match status" value="1"/>
</dbReference>
<feature type="binding site" evidence="15">
    <location>
        <position position="242"/>
    </location>
    <ligand>
        <name>substrate</name>
    </ligand>
</feature>
<keyword evidence="6 18" id="KW-0813">Transport</keyword>
<dbReference type="GO" id="GO:0009061">
    <property type="term" value="P:anaerobic respiration"/>
    <property type="evidence" value="ECO:0007669"/>
    <property type="project" value="TreeGrafter"/>
</dbReference>
<dbReference type="UniPathway" id="UPA00223">
    <property type="reaction ID" value="UER01005"/>
</dbReference>
<feature type="binding site" evidence="15">
    <location>
        <position position="254"/>
    </location>
    <ligand>
        <name>substrate</name>
    </ligand>
</feature>
<dbReference type="GO" id="GO:0005886">
    <property type="term" value="C:plasma membrane"/>
    <property type="evidence" value="ECO:0007669"/>
    <property type="project" value="TreeGrafter"/>
</dbReference>
<feature type="binding site" evidence="16">
    <location>
        <begin position="399"/>
        <end position="400"/>
    </location>
    <ligand>
        <name>FAD</name>
        <dbReference type="ChEBI" id="CHEBI:57692"/>
    </ligand>
</feature>
<comment type="subcellular location">
    <subcellularLocation>
        <location evidence="1">Membrane</location>
        <topology evidence="1">Peripheral membrane protein</topology>
    </subcellularLocation>
</comment>
<keyword evidence="11 18" id="KW-0472">Membrane</keyword>
<evidence type="ECO:0000256" key="2">
    <source>
        <dbReference type="ARBA" id="ARBA00004894"/>
    </source>
</evidence>
<dbReference type="PRINTS" id="PR00411">
    <property type="entry name" value="PNDRDTASEI"/>
</dbReference>
<dbReference type="NCBIfam" id="TIGR01816">
    <property type="entry name" value="sdhA_forward"/>
    <property type="match status" value="1"/>
</dbReference>
<protein>
    <recommendedName>
        <fullName evidence="5 13">Succinate dehydrogenase flavoprotein subunit</fullName>
        <ecNumber evidence="4 18">1.3.5.1</ecNumber>
    </recommendedName>
</protein>
<evidence type="ECO:0000259" key="19">
    <source>
        <dbReference type="Pfam" id="PF00890"/>
    </source>
</evidence>
<feature type="binding site" evidence="15">
    <location>
        <position position="394"/>
    </location>
    <ligand>
        <name>substrate</name>
    </ligand>
</feature>
<feature type="binding site" evidence="16">
    <location>
        <begin position="12"/>
        <end position="17"/>
    </location>
    <ligand>
        <name>FAD</name>
        <dbReference type="ChEBI" id="CHEBI:57692"/>
    </ligand>
</feature>
<evidence type="ECO:0000256" key="5">
    <source>
        <dbReference type="ARBA" id="ARBA00019965"/>
    </source>
</evidence>
<comment type="caution">
    <text evidence="21">The sequence shown here is derived from an EMBL/GenBank/DDBJ whole genome shotgun (WGS) entry which is preliminary data.</text>
</comment>
<comment type="catalytic activity">
    <reaction evidence="12 18">
        <text>a quinone + succinate = fumarate + a quinol</text>
        <dbReference type="Rhea" id="RHEA:40523"/>
        <dbReference type="ChEBI" id="CHEBI:24646"/>
        <dbReference type="ChEBI" id="CHEBI:29806"/>
        <dbReference type="ChEBI" id="CHEBI:30031"/>
        <dbReference type="ChEBI" id="CHEBI:132124"/>
        <dbReference type="EC" id="1.3.5.1"/>
    </reaction>
</comment>
<dbReference type="OrthoDB" id="9805351at2"/>
<dbReference type="InterPro" id="IPR011281">
    <property type="entry name" value="Succ_DH_flav_su_fwd"/>
</dbReference>
<dbReference type="PRINTS" id="PR00368">
    <property type="entry name" value="FADPNR"/>
</dbReference>
<dbReference type="GO" id="GO:0006099">
    <property type="term" value="P:tricarboxylic acid cycle"/>
    <property type="evidence" value="ECO:0007669"/>
    <property type="project" value="UniProtKB-UniRule"/>
</dbReference>
<evidence type="ECO:0000256" key="12">
    <source>
        <dbReference type="ARBA" id="ARBA00049220"/>
    </source>
</evidence>
<proteinExistence type="inferred from homology"/>
<evidence type="ECO:0000256" key="6">
    <source>
        <dbReference type="ARBA" id="ARBA00022448"/>
    </source>
</evidence>
<feature type="binding site" evidence="16">
    <location>
        <position position="221"/>
    </location>
    <ligand>
        <name>FAD</name>
        <dbReference type="ChEBI" id="CHEBI:57692"/>
    </ligand>
</feature>
<organism evidence="21 22">
    <name type="scientific">Amycolatopsis cihanbeyliensis</name>
    <dbReference type="NCBI Taxonomy" id="1128664"/>
    <lineage>
        <taxon>Bacteria</taxon>
        <taxon>Bacillati</taxon>
        <taxon>Actinomycetota</taxon>
        <taxon>Actinomycetes</taxon>
        <taxon>Pseudonocardiales</taxon>
        <taxon>Pseudonocardiaceae</taxon>
        <taxon>Amycolatopsis</taxon>
    </lineage>
</organism>
<dbReference type="EC" id="1.3.5.1" evidence="4 18"/>
<dbReference type="InterPro" id="IPR037099">
    <property type="entry name" value="Fum_R/Succ_DH_flav-like_C_sf"/>
</dbReference>
<dbReference type="GO" id="GO:0033765">
    <property type="term" value="F:steroid dehydrogenase activity, acting on the CH-CH group of donors"/>
    <property type="evidence" value="ECO:0007669"/>
    <property type="project" value="UniProtKB-ARBA"/>
</dbReference>
<keyword evidence="18" id="KW-0816">Tricarboxylic acid cycle</keyword>
<dbReference type="PANTHER" id="PTHR11632:SF51">
    <property type="entry name" value="SUCCINATE DEHYDROGENASE [UBIQUINONE] FLAVOPROTEIN SUBUNIT, MITOCHONDRIAL"/>
    <property type="match status" value="1"/>
</dbReference>
<feature type="domain" description="FAD-dependent oxidoreductase 2 FAD-binding" evidence="19">
    <location>
        <begin position="7"/>
        <end position="400"/>
    </location>
</feature>
<keyword evidence="7 16" id="KW-0285">Flavoprotein</keyword>
<reference evidence="21 22" key="1">
    <citation type="submission" date="2019-06" db="EMBL/GenBank/DDBJ databases">
        <title>Sequencing the genomes of 1000 actinobacteria strains.</title>
        <authorList>
            <person name="Klenk H.-P."/>
        </authorList>
    </citation>
    <scope>NUCLEOTIDE SEQUENCE [LARGE SCALE GENOMIC DNA]</scope>
    <source>
        <strain evidence="21 22">DSM 45679</strain>
    </source>
</reference>
<dbReference type="GO" id="GO:0009055">
    <property type="term" value="F:electron transfer activity"/>
    <property type="evidence" value="ECO:0007669"/>
    <property type="project" value="TreeGrafter"/>
</dbReference>
<evidence type="ECO:0000256" key="7">
    <source>
        <dbReference type="ARBA" id="ARBA00022630"/>
    </source>
</evidence>
<dbReference type="InterPro" id="IPR027477">
    <property type="entry name" value="Succ_DH/fumarate_Rdtase_cat_sf"/>
</dbReference>
<evidence type="ECO:0000256" key="15">
    <source>
        <dbReference type="PIRSR" id="PIRSR611281-2"/>
    </source>
</evidence>
<evidence type="ECO:0000256" key="4">
    <source>
        <dbReference type="ARBA" id="ARBA00012792"/>
    </source>
</evidence>
<dbReference type="Gene3D" id="3.50.50.60">
    <property type="entry name" value="FAD/NAD(P)-binding domain"/>
    <property type="match status" value="1"/>
</dbReference>
<comment type="similarity">
    <text evidence="3 18">Belongs to the FAD-dependent oxidoreductase 2 family. FRD/SDH subfamily.</text>
</comment>
<evidence type="ECO:0000256" key="9">
    <source>
        <dbReference type="ARBA" id="ARBA00022982"/>
    </source>
</evidence>